<dbReference type="PANTHER" id="PTHR11592:SF44">
    <property type="entry name" value="GLUTATHIONE PEROXIDASE"/>
    <property type="match status" value="1"/>
</dbReference>
<sequence length="177" mass="19308">MRLLTVLLVLAGFTTTAGADECPDYLQGEYRKLHSSETTSLCELLQGKSALVVNTASHCGFTPQFEGLEALYQRYREQGLVVVGFASDDFKQAAKSEEEAATICYTNYGVTFPMLAPTEVSGEQANAYFAWLAEQTEEPGWNFNKYLVNAKTGSVTHFGSKTAPDAKALREAIEAAL</sequence>
<reference evidence="8" key="1">
    <citation type="submission" date="2022-05" db="EMBL/GenBank/DDBJ databases">
        <authorList>
            <person name="Sun H.-N."/>
        </authorList>
    </citation>
    <scope>NUCLEOTIDE SEQUENCE</scope>
    <source>
        <strain evidence="8">HB14</strain>
    </source>
</reference>
<dbReference type="SUPFAM" id="SSF52833">
    <property type="entry name" value="Thioredoxin-like"/>
    <property type="match status" value="1"/>
</dbReference>
<dbReference type="Pfam" id="PF00255">
    <property type="entry name" value="GSHPx"/>
    <property type="match status" value="1"/>
</dbReference>
<feature type="active site" evidence="4">
    <location>
        <position position="59"/>
    </location>
</feature>
<feature type="domain" description="Thioredoxin" evidence="7">
    <location>
        <begin position="11"/>
        <end position="177"/>
    </location>
</feature>
<name>A0A9X2HXG6_9GAMM</name>
<dbReference type="EMBL" id="JAMFTH010000003">
    <property type="protein sequence ID" value="MCP8899920.1"/>
    <property type="molecule type" value="Genomic_DNA"/>
</dbReference>
<gene>
    <name evidence="8" type="ORF">M6D89_11480</name>
</gene>
<dbReference type="PIRSF" id="PIRSF000303">
    <property type="entry name" value="Glutathion_perox"/>
    <property type="match status" value="1"/>
</dbReference>
<evidence type="ECO:0000256" key="3">
    <source>
        <dbReference type="ARBA" id="ARBA00023002"/>
    </source>
</evidence>
<evidence type="ECO:0000256" key="1">
    <source>
        <dbReference type="ARBA" id="ARBA00006926"/>
    </source>
</evidence>
<keyword evidence="2 5" id="KW-0575">Peroxidase</keyword>
<dbReference type="PROSITE" id="PS51355">
    <property type="entry name" value="GLUTATHIONE_PEROXID_3"/>
    <property type="match status" value="1"/>
</dbReference>
<evidence type="ECO:0000313" key="8">
    <source>
        <dbReference type="EMBL" id="MCP8899920.1"/>
    </source>
</evidence>
<dbReference type="InterPro" id="IPR036249">
    <property type="entry name" value="Thioredoxin-like_sf"/>
</dbReference>
<comment type="caution">
    <text evidence="8">The sequence shown here is derived from an EMBL/GenBank/DDBJ whole genome shotgun (WGS) entry which is preliminary data.</text>
</comment>
<dbReference type="Proteomes" id="UP001139319">
    <property type="component" value="Unassembled WGS sequence"/>
</dbReference>
<dbReference type="PRINTS" id="PR01011">
    <property type="entry name" value="GLUTPROXDASE"/>
</dbReference>
<keyword evidence="9" id="KW-1185">Reference proteome</keyword>
<feature type="signal peptide" evidence="6">
    <location>
        <begin position="1"/>
        <end position="19"/>
    </location>
</feature>
<evidence type="ECO:0000256" key="6">
    <source>
        <dbReference type="SAM" id="SignalP"/>
    </source>
</evidence>
<proteinExistence type="inferred from homology"/>
<evidence type="ECO:0000256" key="5">
    <source>
        <dbReference type="RuleBase" id="RU000499"/>
    </source>
</evidence>
<dbReference type="PANTHER" id="PTHR11592">
    <property type="entry name" value="GLUTATHIONE PEROXIDASE"/>
    <property type="match status" value="1"/>
</dbReference>
<dbReference type="CDD" id="cd00340">
    <property type="entry name" value="GSH_Peroxidase"/>
    <property type="match status" value="1"/>
</dbReference>
<organism evidence="8 9">
    <name type="scientific">Gilvimarinus xylanilyticus</name>
    <dbReference type="NCBI Taxonomy" id="2944139"/>
    <lineage>
        <taxon>Bacteria</taxon>
        <taxon>Pseudomonadati</taxon>
        <taxon>Pseudomonadota</taxon>
        <taxon>Gammaproteobacteria</taxon>
        <taxon>Cellvibrionales</taxon>
        <taxon>Cellvibrionaceae</taxon>
        <taxon>Gilvimarinus</taxon>
    </lineage>
</organism>
<keyword evidence="6" id="KW-0732">Signal</keyword>
<dbReference type="Gene3D" id="3.40.30.10">
    <property type="entry name" value="Glutaredoxin"/>
    <property type="match status" value="1"/>
</dbReference>
<dbReference type="InterPro" id="IPR000889">
    <property type="entry name" value="Glutathione_peroxidase"/>
</dbReference>
<accession>A0A9X2HXG6</accession>
<dbReference type="RefSeq" id="WP_253968214.1">
    <property type="nucleotide sequence ID" value="NZ_JAMFTH010000003.1"/>
</dbReference>
<dbReference type="InterPro" id="IPR013766">
    <property type="entry name" value="Thioredoxin_domain"/>
</dbReference>
<keyword evidence="3 5" id="KW-0560">Oxidoreductase</keyword>
<evidence type="ECO:0000256" key="2">
    <source>
        <dbReference type="ARBA" id="ARBA00022559"/>
    </source>
</evidence>
<dbReference type="GO" id="GO:0004601">
    <property type="term" value="F:peroxidase activity"/>
    <property type="evidence" value="ECO:0007669"/>
    <property type="project" value="UniProtKB-KW"/>
</dbReference>
<dbReference type="AlphaFoldDB" id="A0A9X2HXG6"/>
<feature type="chain" id="PRO_5040721641" description="Glutathione peroxidase" evidence="6">
    <location>
        <begin position="20"/>
        <end position="177"/>
    </location>
</feature>
<dbReference type="PROSITE" id="PS51352">
    <property type="entry name" value="THIOREDOXIN_2"/>
    <property type="match status" value="1"/>
</dbReference>
<comment type="similarity">
    <text evidence="1 5">Belongs to the glutathione peroxidase family.</text>
</comment>
<evidence type="ECO:0000256" key="4">
    <source>
        <dbReference type="PIRSR" id="PIRSR000303-1"/>
    </source>
</evidence>
<reference evidence="8" key="2">
    <citation type="submission" date="2023-01" db="EMBL/GenBank/DDBJ databases">
        <title>Gilvimarinus xylanilyticus HB14 isolated from Caulerpa lentillifera aquaculture base in Hainan, China.</title>
        <authorList>
            <person name="Zhang Y.-J."/>
        </authorList>
    </citation>
    <scope>NUCLEOTIDE SEQUENCE</scope>
    <source>
        <strain evidence="8">HB14</strain>
    </source>
</reference>
<dbReference type="GO" id="GO:0034599">
    <property type="term" value="P:cellular response to oxidative stress"/>
    <property type="evidence" value="ECO:0007669"/>
    <property type="project" value="TreeGrafter"/>
</dbReference>
<protein>
    <recommendedName>
        <fullName evidence="5">Glutathione peroxidase</fullName>
    </recommendedName>
</protein>
<evidence type="ECO:0000259" key="7">
    <source>
        <dbReference type="PROSITE" id="PS51352"/>
    </source>
</evidence>
<evidence type="ECO:0000313" key="9">
    <source>
        <dbReference type="Proteomes" id="UP001139319"/>
    </source>
</evidence>